<dbReference type="EMBL" id="ON624112">
    <property type="protein sequence ID" value="UTQ78255.1"/>
    <property type="molecule type" value="Genomic_DNA"/>
</dbReference>
<keyword evidence="2" id="KW-1185">Reference proteome</keyword>
<protein>
    <submittedName>
        <fullName evidence="1">Uncharacterized protein</fullName>
    </submittedName>
</protein>
<reference evidence="1" key="1">
    <citation type="submission" date="2022-05" db="EMBL/GenBank/DDBJ databases">
        <authorList>
            <person name="Tikunov A."/>
            <person name="Kozlova Y."/>
            <person name="Morozova V."/>
            <person name="Jdeed G."/>
            <person name="Bardasheva A."/>
            <person name="Tikunova N."/>
        </authorList>
    </citation>
    <scope>NUCLEOTIDE SEQUENCE</scope>
</reference>
<proteinExistence type="predicted"/>
<evidence type="ECO:0000313" key="2">
    <source>
        <dbReference type="Proteomes" id="UP001060037"/>
    </source>
</evidence>
<accession>A0A9E7NNH3</accession>
<evidence type="ECO:0000313" key="1">
    <source>
        <dbReference type="EMBL" id="UTQ78255.1"/>
    </source>
</evidence>
<dbReference type="Proteomes" id="UP001060037">
    <property type="component" value="Segment"/>
</dbReference>
<organism evidence="1 2">
    <name type="scientific">Aeromonas phage Aer_P220</name>
    <dbReference type="NCBI Taxonomy" id="2951227"/>
    <lineage>
        <taxon>Viruses</taxon>
        <taxon>Duplodnaviria</taxon>
        <taxon>Heunggongvirae</taxon>
        <taxon>Uroviricota</taxon>
        <taxon>Caudoviricetes</taxon>
        <taxon>Autographivirales</taxon>
        <taxon>Autographivirales incertae sedis</taxon>
        <taxon>Yinyavirus</taxon>
        <taxon>Yinyavirus AerP220</taxon>
    </lineage>
</organism>
<sequence length="64" mass="7420">MTDMTRKQVIDWCKKVGADFKEVKYRAPDGWMWARDGDGLILTAIFTNTEDADIYLSDVVKYNN</sequence>
<name>A0A9E7NNH3_9CAUD</name>